<sequence length="130" mass="13747">MDSAGSGMEPNYDDESLREDAGDHRLPELSSNTAAEEGGPMIQGASVEPETGHAGGQSLEERAAAEILAGAEDLEPEYDFESAEGGVPSPSRDDVRQGEGIRVDLIKGVMKAWLSGQVNVQDMDAVMLRS</sequence>
<dbReference type="Proteomes" id="UP000186817">
    <property type="component" value="Unassembled WGS sequence"/>
</dbReference>
<reference evidence="2 3" key="1">
    <citation type="submission" date="2016-02" db="EMBL/GenBank/DDBJ databases">
        <title>Genome analysis of coral dinoflagellate symbionts highlights evolutionary adaptations to a symbiotic lifestyle.</title>
        <authorList>
            <person name="Aranda M."/>
            <person name="Li Y."/>
            <person name="Liew Y.J."/>
            <person name="Baumgarten S."/>
            <person name="Simakov O."/>
            <person name="Wilson M."/>
            <person name="Piel J."/>
            <person name="Ashoor H."/>
            <person name="Bougouffa S."/>
            <person name="Bajic V.B."/>
            <person name="Ryu T."/>
            <person name="Ravasi T."/>
            <person name="Bayer T."/>
            <person name="Micklem G."/>
            <person name="Kim H."/>
            <person name="Bhak J."/>
            <person name="Lajeunesse T.C."/>
            <person name="Voolstra C.R."/>
        </authorList>
    </citation>
    <scope>NUCLEOTIDE SEQUENCE [LARGE SCALE GENOMIC DNA]</scope>
    <source>
        <strain evidence="2 3">CCMP2467</strain>
    </source>
</reference>
<organism evidence="2 3">
    <name type="scientific">Symbiodinium microadriaticum</name>
    <name type="common">Dinoflagellate</name>
    <name type="synonym">Zooxanthella microadriatica</name>
    <dbReference type="NCBI Taxonomy" id="2951"/>
    <lineage>
        <taxon>Eukaryota</taxon>
        <taxon>Sar</taxon>
        <taxon>Alveolata</taxon>
        <taxon>Dinophyceae</taxon>
        <taxon>Suessiales</taxon>
        <taxon>Symbiodiniaceae</taxon>
        <taxon>Symbiodinium</taxon>
    </lineage>
</organism>
<accession>A0A1Q9CMD1</accession>
<feature type="compositionally biased region" description="Acidic residues" evidence="1">
    <location>
        <begin position="72"/>
        <end position="82"/>
    </location>
</feature>
<proteinExistence type="predicted"/>
<evidence type="ECO:0000256" key="1">
    <source>
        <dbReference type="SAM" id="MobiDB-lite"/>
    </source>
</evidence>
<feature type="region of interest" description="Disordered" evidence="1">
    <location>
        <begin position="1"/>
        <end position="98"/>
    </location>
</feature>
<evidence type="ECO:0000313" key="2">
    <source>
        <dbReference type="EMBL" id="OLP84083.1"/>
    </source>
</evidence>
<feature type="compositionally biased region" description="Basic and acidic residues" evidence="1">
    <location>
        <begin position="18"/>
        <end position="27"/>
    </location>
</feature>
<keyword evidence="3" id="KW-1185">Reference proteome</keyword>
<gene>
    <name evidence="2" type="ORF">AK812_SmicGene35100</name>
</gene>
<evidence type="ECO:0000313" key="3">
    <source>
        <dbReference type="Proteomes" id="UP000186817"/>
    </source>
</evidence>
<protein>
    <submittedName>
        <fullName evidence="2">Uncharacterized protein</fullName>
    </submittedName>
</protein>
<dbReference type="EMBL" id="LSRX01001070">
    <property type="protein sequence ID" value="OLP84083.1"/>
    <property type="molecule type" value="Genomic_DNA"/>
</dbReference>
<dbReference type="AlphaFoldDB" id="A0A1Q9CMD1"/>
<comment type="caution">
    <text evidence="2">The sequence shown here is derived from an EMBL/GenBank/DDBJ whole genome shotgun (WGS) entry which is preliminary data.</text>
</comment>
<name>A0A1Q9CMD1_SYMMI</name>